<keyword evidence="3" id="KW-1185">Reference proteome</keyword>
<dbReference type="InterPro" id="IPR041078">
    <property type="entry name" value="Plavaka"/>
</dbReference>
<feature type="region of interest" description="Disordered" evidence="1">
    <location>
        <begin position="873"/>
        <end position="892"/>
    </location>
</feature>
<dbReference type="Pfam" id="PF18759">
    <property type="entry name" value="Plavaka"/>
    <property type="match status" value="1"/>
</dbReference>
<comment type="caution">
    <text evidence="2">The sequence shown here is derived from an EMBL/GenBank/DDBJ whole genome shotgun (WGS) entry which is preliminary data.</text>
</comment>
<feature type="compositionally biased region" description="Basic and acidic residues" evidence="1">
    <location>
        <begin position="800"/>
        <end position="812"/>
    </location>
</feature>
<dbReference type="STRING" id="98765.A0A2R6RLQ0"/>
<feature type="compositionally biased region" description="Basic and acidic residues" evidence="1">
    <location>
        <begin position="875"/>
        <end position="892"/>
    </location>
</feature>
<feature type="compositionally biased region" description="Low complexity" evidence="1">
    <location>
        <begin position="216"/>
        <end position="229"/>
    </location>
</feature>
<accession>A0A2R6RLQ0</accession>
<feature type="region of interest" description="Disordered" evidence="1">
    <location>
        <begin position="899"/>
        <end position="953"/>
    </location>
</feature>
<protein>
    <submittedName>
        <fullName evidence="2">Uncharacterized protein</fullName>
    </submittedName>
</protein>
<feature type="region of interest" description="Disordered" evidence="1">
    <location>
        <begin position="800"/>
        <end position="824"/>
    </location>
</feature>
<sequence length="1331" mass="152330">MTKICCHCQGKFSSLNGLKSHRKGCKQRTTSILRSVQQRTINNESAKAKIRRRERQEITGDRQELRDEINQEPELQHVEPITAAADAYMRPPTPIPDIELHILPPTRSGRIRKAPRHHKDFLPSTTTGVLHMHISRLLPPPLPPPPPAAPVDVSIDLPLIASDIETHIEQDDHAMETEATFFQTEPNEFGVYRRYRRTPYQDISEERTNDSLCDAPTISTTSPSNPSSPLQSFGRAVVNGLAKAPDWFTPFLNSTVFRLMHWAYTGSNQKSTGEIERLVHDVLLSPDFDREHLEGFRMGREERRLDEHATSTNANFNIDDGWHESSVKIPLPKERTRHDSEEQAPHLEVKGVWHRKLLDVIIAAYRDISVRQLVFTPYEFIFQEDDKAPERVYTEGYTCDALLEEDANIQSQPRHADDGQDIEYTMVPLMLWSDSTHLANFGTASLWPIYLYFGNLSKYLRCKPTHFAAHHIAYIPSLPDTIQDVYQYIYGLPATKNVLRFCKTQIMHAVWLLLMDEQFMAAYVHGILVDCGDNVRRRLFPRFFTYSADYPERILLACIRFLGRCLCPRCLVLKSRVPEMGTRYDRKRQSENMRKDTTLVQMLIAKARKLIFEFGKSITSKAVESKIYPTSLLPTRSAFSTRLASLGFDHYSLYAYDLLHEFELGVWKSNFTHILRVLYAEGGDKIQALNHRFRQVPTFGRYTIRRFSNNVSGMKKMAARDFEDILQCIIPCIEGLLPTPLEKIVLDLLWDLAVWHALAKLRLHTETTVKILDQATTRVGTSVRRFARACANIDTRELPREEAARGRREAAKGKANTTSLTAGKKQKKLNLHTFKWHNMGHVAEMIPRCGTTDGYSTQVGECEHKRVKKMYARTNKREHEGQIATKGHREGLLIKIKEKEKDSKSSEAQQSKNPGEALPTSLSELLPSQPKKKRGRPKKNTFALGPEDDDRLPQTSFDAHHHISDSQRFAVDIPKFLSEYLKDPGVKGFLPLLKDHLLSRLMGREFNGDEHVWSDEERDGLKIVDNRLFRHKVIRINYTTYDMRRDQDSVNPRTHADIMVLSPEDTIEGEDPDLGHPYWYARVVGIFHAKVRYFGPGSTSSDMQKVEFLWVRWFGRDLSARGGFGKRRLHRIGFADSEQPGAFGFLDPGLVIRSVHLIPAFHYGRTTAKLGPSILRQPQELDEDWDLYYVNIFVDRDMFMRFLGGGIGHKATRLIVKIADTFRYFFKNEPAVVEDPSETNDNLLDDADLIAVDKDARSGVDENQEDEEGEEVEGEGGDESDEDEDGNGDEEDEEDGNGDEDEDEDDDEEDLGPEDENREPDEGYDCGYAAF</sequence>
<dbReference type="OrthoDB" id="3208495at2759"/>
<evidence type="ECO:0000256" key="1">
    <source>
        <dbReference type="SAM" id="MobiDB-lite"/>
    </source>
</evidence>
<feature type="region of interest" description="Disordered" evidence="1">
    <location>
        <begin position="207"/>
        <end position="231"/>
    </location>
</feature>
<organism evidence="2 3">
    <name type="scientific">Hermanssonia centrifuga</name>
    <dbReference type="NCBI Taxonomy" id="98765"/>
    <lineage>
        <taxon>Eukaryota</taxon>
        <taxon>Fungi</taxon>
        <taxon>Dikarya</taxon>
        <taxon>Basidiomycota</taxon>
        <taxon>Agaricomycotina</taxon>
        <taxon>Agaricomycetes</taxon>
        <taxon>Polyporales</taxon>
        <taxon>Meruliaceae</taxon>
        <taxon>Hermanssonia</taxon>
    </lineage>
</organism>
<dbReference type="EMBL" id="MLYV02000230">
    <property type="protein sequence ID" value="PSS30960.1"/>
    <property type="molecule type" value="Genomic_DNA"/>
</dbReference>
<feature type="compositionally biased region" description="Basic residues" evidence="1">
    <location>
        <begin position="930"/>
        <end position="939"/>
    </location>
</feature>
<proteinExistence type="predicted"/>
<reference evidence="2 3" key="1">
    <citation type="submission" date="2018-02" db="EMBL/GenBank/DDBJ databases">
        <title>Genome sequence of the basidiomycete white-rot fungus Phlebia centrifuga.</title>
        <authorList>
            <person name="Granchi Z."/>
            <person name="Peng M."/>
            <person name="de Vries R.P."/>
            <person name="Hilden K."/>
            <person name="Makela M.R."/>
            <person name="Grigoriev I."/>
            <person name="Riley R."/>
        </authorList>
    </citation>
    <scope>NUCLEOTIDE SEQUENCE [LARGE SCALE GENOMIC DNA]</scope>
    <source>
        <strain evidence="2 3">FBCC195</strain>
    </source>
</reference>
<dbReference type="Proteomes" id="UP000186601">
    <property type="component" value="Unassembled WGS sequence"/>
</dbReference>
<evidence type="ECO:0000313" key="3">
    <source>
        <dbReference type="Proteomes" id="UP000186601"/>
    </source>
</evidence>
<gene>
    <name evidence="2" type="ORF">PHLCEN_2v2485</name>
</gene>
<name>A0A2R6RLQ0_9APHY</name>
<feature type="region of interest" description="Disordered" evidence="1">
    <location>
        <begin position="1256"/>
        <end position="1331"/>
    </location>
</feature>
<feature type="compositionally biased region" description="Acidic residues" evidence="1">
    <location>
        <begin position="1262"/>
        <end position="1324"/>
    </location>
</feature>
<evidence type="ECO:0000313" key="2">
    <source>
        <dbReference type="EMBL" id="PSS30960.1"/>
    </source>
</evidence>